<sequence>MNSNPEDTKMRNNDADKRPSPNKPYQEKAQDTKLWGVFFFGLIGATVTKFLLNRSQSSWKGPTGGSFRSSFQGEARKRHNRRMREEYEEEMERVERIKRMQSVFNRERNKNKRSYECWRESGPGVYHQHFQREDWYWKTDPSYRDQRTNFGGTPRDRANYAYSHHYSVLGLDRLRTKPYTDDEIKTAFRAKAKEFHPDQNQGNKELAEAKFKEVMTSYEAIKMERKDNKS</sequence>
<proteinExistence type="predicted"/>
<evidence type="ECO:0000313" key="1">
    <source>
        <dbReference type="EMBL" id="KAI8005439.1"/>
    </source>
</evidence>
<protein>
    <submittedName>
        <fullName evidence="1">Chaperone protein DnaJ</fullName>
    </submittedName>
</protein>
<dbReference type="Proteomes" id="UP001060215">
    <property type="component" value="Chromosome 9"/>
</dbReference>
<dbReference type="EMBL" id="CM045766">
    <property type="protein sequence ID" value="KAI8005439.1"/>
    <property type="molecule type" value="Genomic_DNA"/>
</dbReference>
<comment type="caution">
    <text evidence="1">The sequence shown here is derived from an EMBL/GenBank/DDBJ whole genome shotgun (WGS) entry which is preliminary data.</text>
</comment>
<organism evidence="1 2">
    <name type="scientific">Camellia lanceoleosa</name>
    <dbReference type="NCBI Taxonomy" id="1840588"/>
    <lineage>
        <taxon>Eukaryota</taxon>
        <taxon>Viridiplantae</taxon>
        <taxon>Streptophyta</taxon>
        <taxon>Embryophyta</taxon>
        <taxon>Tracheophyta</taxon>
        <taxon>Spermatophyta</taxon>
        <taxon>Magnoliopsida</taxon>
        <taxon>eudicotyledons</taxon>
        <taxon>Gunneridae</taxon>
        <taxon>Pentapetalae</taxon>
        <taxon>asterids</taxon>
        <taxon>Ericales</taxon>
        <taxon>Theaceae</taxon>
        <taxon>Camellia</taxon>
    </lineage>
</organism>
<evidence type="ECO:0000313" key="2">
    <source>
        <dbReference type="Proteomes" id="UP001060215"/>
    </source>
</evidence>
<gene>
    <name evidence="1" type="ORF">LOK49_LG08G00839</name>
</gene>
<keyword evidence="2" id="KW-1185">Reference proteome</keyword>
<reference evidence="1 2" key="1">
    <citation type="journal article" date="2022" name="Plant J.">
        <title>Chromosome-level genome of Camellia lanceoleosa provides a valuable resource for understanding genome evolution and self-incompatibility.</title>
        <authorList>
            <person name="Gong W."/>
            <person name="Xiao S."/>
            <person name="Wang L."/>
            <person name="Liao Z."/>
            <person name="Chang Y."/>
            <person name="Mo W."/>
            <person name="Hu G."/>
            <person name="Li W."/>
            <person name="Zhao G."/>
            <person name="Zhu H."/>
            <person name="Hu X."/>
            <person name="Ji K."/>
            <person name="Xiang X."/>
            <person name="Song Q."/>
            <person name="Yuan D."/>
            <person name="Jin S."/>
            <person name="Zhang L."/>
        </authorList>
    </citation>
    <scope>NUCLEOTIDE SEQUENCE [LARGE SCALE GENOMIC DNA]</scope>
    <source>
        <strain evidence="1">SQ_2022a</strain>
    </source>
</reference>
<accession>A0ACC0GXL4</accession>
<name>A0ACC0GXL4_9ERIC</name>